<evidence type="ECO:0000313" key="1">
    <source>
        <dbReference type="EMBL" id="MBF2709841.1"/>
    </source>
</evidence>
<evidence type="ECO:0000313" key="2">
    <source>
        <dbReference type="Proteomes" id="UP000646211"/>
    </source>
</evidence>
<name>A0A930UEI1_9FLAO</name>
<comment type="caution">
    <text evidence="1">The sequence shown here is derived from an EMBL/GenBank/DDBJ whole genome shotgun (WGS) entry which is preliminary data.</text>
</comment>
<dbReference type="RefSeq" id="WP_194313073.1">
    <property type="nucleotide sequence ID" value="NZ_JADHEC010000046.1"/>
</dbReference>
<gene>
    <name evidence="1" type="ORF">IR213_14780</name>
</gene>
<sequence length="124" mass="14489">MYSHQIRFFILNLGRSALKDVVFSIKDVYNEPKEKRKTKKTKGELDFMGRPIDNEQIGSYDNIEINTLYLKSKKMIYSSNLPSSFGFGNYCYDVIVEWKDGSYQMQVDIEEIDGKLNSNTNFIM</sequence>
<dbReference type="Proteomes" id="UP000646211">
    <property type="component" value="Unassembled WGS sequence"/>
</dbReference>
<dbReference type="EMBL" id="JADHEC010000046">
    <property type="protein sequence ID" value="MBF2709841.1"/>
    <property type="molecule type" value="Genomic_DNA"/>
</dbReference>
<proteinExistence type="predicted"/>
<protein>
    <submittedName>
        <fullName evidence="1">Uncharacterized protein</fullName>
    </submittedName>
</protein>
<keyword evidence="2" id="KW-1185">Reference proteome</keyword>
<organism evidence="1 2">
    <name type="scientific">Flavobacterium soyangense</name>
    <dbReference type="NCBI Taxonomy" id="2023265"/>
    <lineage>
        <taxon>Bacteria</taxon>
        <taxon>Pseudomonadati</taxon>
        <taxon>Bacteroidota</taxon>
        <taxon>Flavobacteriia</taxon>
        <taxon>Flavobacteriales</taxon>
        <taxon>Flavobacteriaceae</taxon>
        <taxon>Flavobacterium</taxon>
    </lineage>
</organism>
<accession>A0A930UEI1</accession>
<reference evidence="1" key="1">
    <citation type="submission" date="2020-11" db="EMBL/GenBank/DDBJ databases">
        <title>Genome of Flavobacterium soyangense.</title>
        <authorList>
            <person name="Liu Q."/>
            <person name="Xin Y.-H."/>
        </authorList>
    </citation>
    <scope>NUCLEOTIDE SEQUENCE</scope>
    <source>
        <strain evidence="1">CGMCC 1.13493</strain>
    </source>
</reference>
<dbReference type="AlphaFoldDB" id="A0A930UEI1"/>